<feature type="transmembrane region" description="Helical" evidence="2">
    <location>
        <begin position="128"/>
        <end position="147"/>
    </location>
</feature>
<proteinExistence type="predicted"/>
<organism evidence="3 4">
    <name type="scientific">Dermatophagoides pteronyssinus</name>
    <name type="common">European house dust mite</name>
    <dbReference type="NCBI Taxonomy" id="6956"/>
    <lineage>
        <taxon>Eukaryota</taxon>
        <taxon>Metazoa</taxon>
        <taxon>Ecdysozoa</taxon>
        <taxon>Arthropoda</taxon>
        <taxon>Chelicerata</taxon>
        <taxon>Arachnida</taxon>
        <taxon>Acari</taxon>
        <taxon>Acariformes</taxon>
        <taxon>Sarcoptiformes</taxon>
        <taxon>Astigmata</taxon>
        <taxon>Psoroptidia</taxon>
        <taxon>Analgoidea</taxon>
        <taxon>Pyroglyphidae</taxon>
        <taxon>Dermatophagoidinae</taxon>
        <taxon>Dermatophagoides</taxon>
    </lineage>
</organism>
<keyword evidence="2" id="KW-1133">Transmembrane helix</keyword>
<dbReference type="OMA" id="HYWIMIV"/>
<name>A0A6P6Y0J0_DERPT</name>
<gene>
    <name evidence="4" type="primary">LOC113793023</name>
</gene>
<dbReference type="KEGG" id="dpte:113793023"/>
<dbReference type="AlphaFoldDB" id="A0A6P6Y0J0"/>
<accession>A0A6P6Y0J0</accession>
<keyword evidence="2" id="KW-0812">Transmembrane</keyword>
<dbReference type="InParanoid" id="A0A6P6Y0J0"/>
<evidence type="ECO:0000313" key="3">
    <source>
        <dbReference type="Proteomes" id="UP000515146"/>
    </source>
</evidence>
<feature type="region of interest" description="Disordered" evidence="1">
    <location>
        <begin position="1"/>
        <end position="42"/>
    </location>
</feature>
<evidence type="ECO:0000256" key="2">
    <source>
        <dbReference type="SAM" id="Phobius"/>
    </source>
</evidence>
<dbReference type="PANTHER" id="PTHR33964:SF1">
    <property type="entry name" value="RE45066P"/>
    <property type="match status" value="1"/>
</dbReference>
<keyword evidence="3" id="KW-1185">Reference proteome</keyword>
<dbReference type="OrthoDB" id="6493516at2759"/>
<dbReference type="RefSeq" id="XP_027198790.1">
    <property type="nucleotide sequence ID" value="XM_027342989.1"/>
</dbReference>
<dbReference type="PANTHER" id="PTHR33964">
    <property type="entry name" value="RE45066P-RELATED"/>
    <property type="match status" value="1"/>
</dbReference>
<sequence length="416" mass="48113">MINKNSLSSNSMMHQSQSDGNQKSIWQGMKTSPPPPSSSTIEKVKKLVVKTNNNNVNEETWLFTTKPIRFHYPLSYQFDNNDDSANAPRNLNKNKDKMDTLPRTFSEMAKDLHDDQHGIGHKINYKHYAIMTVLFTILVLSMIWLLAHDSHKCTVDQHTVDTCLRRLTFFSSEINHFPTTGKELDKYCKEKIESVKCLRHFVEGCLEPDKLQRSYFKRFVSNYQRQLDKICLRYTERQRFLEYSDCLSESDLIQNVSTCQDAFQNQLIYIAQNLDGKQRLQAACCAFGARSDCLDRTISTAPCTSNAQVRNFILDQVEGPFRGIIDSVCEPHHSTRYGCQQLVEPTLYEKLFEHPETLIKKFDQTEMLPADEMDFSSSLTNNSIANSTNSISSRFKVIQLIFYENFLSYFVIIRSD</sequence>
<reference evidence="4" key="1">
    <citation type="submission" date="2025-08" db="UniProtKB">
        <authorList>
            <consortium name="RefSeq"/>
        </authorList>
    </citation>
    <scope>IDENTIFICATION</scope>
    <source>
        <strain evidence="4">Airmid</strain>
    </source>
</reference>
<keyword evidence="2" id="KW-0472">Membrane</keyword>
<evidence type="ECO:0000313" key="4">
    <source>
        <dbReference type="RefSeq" id="XP_027198790.1"/>
    </source>
</evidence>
<evidence type="ECO:0000256" key="1">
    <source>
        <dbReference type="SAM" id="MobiDB-lite"/>
    </source>
</evidence>
<dbReference type="Proteomes" id="UP000515146">
    <property type="component" value="Unplaced"/>
</dbReference>
<protein>
    <submittedName>
        <fullName evidence="4">Uncharacterized protein LOC113793023</fullName>
    </submittedName>
</protein>
<feature type="compositionally biased region" description="Polar residues" evidence="1">
    <location>
        <begin position="1"/>
        <end position="25"/>
    </location>
</feature>